<protein>
    <submittedName>
        <fullName evidence="2">VOC family protein</fullName>
    </submittedName>
</protein>
<keyword evidence="3" id="KW-1185">Reference proteome</keyword>
<dbReference type="PANTHER" id="PTHR33990:SF1">
    <property type="entry name" value="PROTEIN YJDN"/>
    <property type="match status" value="1"/>
</dbReference>
<name>A0A6C0TZS8_9GAMM</name>
<evidence type="ECO:0000313" key="3">
    <source>
        <dbReference type="Proteomes" id="UP000477680"/>
    </source>
</evidence>
<dbReference type="KEGG" id="kim:G3T16_01050"/>
<dbReference type="CDD" id="cd06588">
    <property type="entry name" value="PhnB_like"/>
    <property type="match status" value="1"/>
</dbReference>
<dbReference type="InterPro" id="IPR029068">
    <property type="entry name" value="Glyas_Bleomycin-R_OHBP_Dase"/>
</dbReference>
<dbReference type="Proteomes" id="UP000477680">
    <property type="component" value="Chromosome"/>
</dbReference>
<sequence>MQVQTYLYFNGCCEEALAFYRQHLEAEVLMSMRFSESPVPMEGSGEGCTGNTMPPGYENKIMHCCFRIGKTEILASDGMCTGTPDFQGFSLALTVADKEEAQHKFGLLADGGDIQMPMEETFFSPAFGMVKDRFGVSWSVLVEQPQG</sequence>
<dbReference type="InterPro" id="IPR028973">
    <property type="entry name" value="PhnB-like"/>
</dbReference>
<organism evidence="2 3">
    <name type="scientific">Kineobactrum salinum</name>
    <dbReference type="NCBI Taxonomy" id="2708301"/>
    <lineage>
        <taxon>Bacteria</taxon>
        <taxon>Pseudomonadati</taxon>
        <taxon>Pseudomonadota</taxon>
        <taxon>Gammaproteobacteria</taxon>
        <taxon>Cellvibrionales</taxon>
        <taxon>Halieaceae</taxon>
        <taxon>Kineobactrum</taxon>
    </lineage>
</organism>
<dbReference type="AlphaFoldDB" id="A0A6C0TZS8"/>
<feature type="domain" description="PhnB-like" evidence="1">
    <location>
        <begin position="3"/>
        <end position="140"/>
    </location>
</feature>
<dbReference type="RefSeq" id="WP_163493457.1">
    <property type="nucleotide sequence ID" value="NZ_CP048711.1"/>
</dbReference>
<reference evidence="2 3" key="1">
    <citation type="submission" date="2020-02" db="EMBL/GenBank/DDBJ databases">
        <title>Genome sequencing for Kineobactrum sp. M2.</title>
        <authorList>
            <person name="Park S.-J."/>
        </authorList>
    </citation>
    <scope>NUCLEOTIDE SEQUENCE [LARGE SCALE GENOMIC DNA]</scope>
    <source>
        <strain evidence="2 3">M2</strain>
    </source>
</reference>
<evidence type="ECO:0000259" key="1">
    <source>
        <dbReference type="Pfam" id="PF06983"/>
    </source>
</evidence>
<dbReference type="Gene3D" id="3.10.180.10">
    <property type="entry name" value="2,3-Dihydroxybiphenyl 1,2-Dioxygenase, domain 1"/>
    <property type="match status" value="1"/>
</dbReference>
<proteinExistence type="predicted"/>
<dbReference type="PANTHER" id="PTHR33990">
    <property type="entry name" value="PROTEIN YJDN-RELATED"/>
    <property type="match status" value="1"/>
</dbReference>
<evidence type="ECO:0000313" key="2">
    <source>
        <dbReference type="EMBL" id="QIB64207.1"/>
    </source>
</evidence>
<gene>
    <name evidence="2" type="ORF">G3T16_01050</name>
</gene>
<dbReference type="EMBL" id="CP048711">
    <property type="protein sequence ID" value="QIB64207.1"/>
    <property type="molecule type" value="Genomic_DNA"/>
</dbReference>
<accession>A0A6C0TZS8</accession>
<dbReference type="Pfam" id="PF06983">
    <property type="entry name" value="3-dmu-9_3-mt"/>
    <property type="match status" value="1"/>
</dbReference>
<dbReference type="SUPFAM" id="SSF54593">
    <property type="entry name" value="Glyoxalase/Bleomycin resistance protein/Dihydroxybiphenyl dioxygenase"/>
    <property type="match status" value="1"/>
</dbReference>